<dbReference type="InterPro" id="IPR008183">
    <property type="entry name" value="Aldose_1/G6P_1-epimerase"/>
</dbReference>
<dbReference type="AlphaFoldDB" id="A0A5J6MFC4"/>
<accession>A0A5J6MFC4</accession>
<dbReference type="OrthoDB" id="9796517at2"/>
<dbReference type="InterPro" id="IPR011013">
    <property type="entry name" value="Gal_mutarotase_sf_dom"/>
</dbReference>
<proteinExistence type="predicted"/>
<dbReference type="KEGG" id="htq:FRZ44_10440"/>
<reference evidence="1 2" key="1">
    <citation type="submission" date="2019-08" db="EMBL/GenBank/DDBJ databases">
        <title>Hyperibacter terrae gen. nov., sp. nov. and Hyperibacter viscosus sp. nov., two new members in the family Rhodospirillaceae isolated from the rhizosphere of Hypericum perforatum.</title>
        <authorList>
            <person name="Noviana Z."/>
        </authorList>
    </citation>
    <scope>NUCLEOTIDE SEQUENCE [LARGE SCALE GENOMIC DNA]</scope>
    <source>
        <strain evidence="1 2">R5913</strain>
    </source>
</reference>
<dbReference type="Gene3D" id="2.70.98.10">
    <property type="match status" value="1"/>
</dbReference>
<dbReference type="GO" id="GO:0016853">
    <property type="term" value="F:isomerase activity"/>
    <property type="evidence" value="ECO:0007669"/>
    <property type="project" value="InterPro"/>
</dbReference>
<gene>
    <name evidence="1" type="ORF">FRZ44_10440</name>
</gene>
<dbReference type="SUPFAM" id="SSF74650">
    <property type="entry name" value="Galactose mutarotase-like"/>
    <property type="match status" value="1"/>
</dbReference>
<organism evidence="1 2">
    <name type="scientific">Hypericibacter terrae</name>
    <dbReference type="NCBI Taxonomy" id="2602015"/>
    <lineage>
        <taxon>Bacteria</taxon>
        <taxon>Pseudomonadati</taxon>
        <taxon>Pseudomonadota</taxon>
        <taxon>Alphaproteobacteria</taxon>
        <taxon>Rhodospirillales</taxon>
        <taxon>Dongiaceae</taxon>
        <taxon>Hypericibacter</taxon>
    </lineage>
</organism>
<name>A0A5J6MFC4_9PROT</name>
<sequence>MSPRYRQPTETGPLVALEKGPYALTVAPGFGARMVSFRYAGRDVLRPASDAALARPTNYGFAGFPLMPYSGPLFGEGFIFGGVSYPLVRNVPEEPTATHGESWISPFGILDRSGDTLELAMTHEPTPGTFPFRYRGLVRYSLSAAGLSILLRITSRDHRPMPAGLGIHPYFPKHPGTRLRFHSLGVWPPDAPEAIGLGCQPLIEGLDFGNGPDMSEMVVDRLYEGWDGTAEIIAPDGFRTVIEADGVLDKMQIYSAWDYPYVCVEPVSNANDGFNRMTAGVPSHGVRVLEPNRSIEGTVRIFVAEAR</sequence>
<dbReference type="Proteomes" id="UP000326202">
    <property type="component" value="Chromosome"/>
</dbReference>
<evidence type="ECO:0000313" key="2">
    <source>
        <dbReference type="Proteomes" id="UP000326202"/>
    </source>
</evidence>
<dbReference type="Pfam" id="PF01263">
    <property type="entry name" value="Aldose_epim"/>
    <property type="match status" value="1"/>
</dbReference>
<dbReference type="GO" id="GO:0030246">
    <property type="term" value="F:carbohydrate binding"/>
    <property type="evidence" value="ECO:0007669"/>
    <property type="project" value="InterPro"/>
</dbReference>
<dbReference type="GO" id="GO:0005975">
    <property type="term" value="P:carbohydrate metabolic process"/>
    <property type="evidence" value="ECO:0007669"/>
    <property type="project" value="InterPro"/>
</dbReference>
<keyword evidence="2" id="KW-1185">Reference proteome</keyword>
<dbReference type="InterPro" id="IPR014718">
    <property type="entry name" value="GH-type_carb-bd"/>
</dbReference>
<dbReference type="EMBL" id="CP042906">
    <property type="protein sequence ID" value="QEX15757.1"/>
    <property type="molecule type" value="Genomic_DNA"/>
</dbReference>
<dbReference type="RefSeq" id="WP_151176181.1">
    <property type="nucleotide sequence ID" value="NZ_CP042906.1"/>
</dbReference>
<evidence type="ECO:0000313" key="1">
    <source>
        <dbReference type="EMBL" id="QEX15757.1"/>
    </source>
</evidence>
<protein>
    <submittedName>
        <fullName evidence="1">Aldose 1-epimerase</fullName>
    </submittedName>
</protein>